<evidence type="ECO:0008006" key="4">
    <source>
        <dbReference type="Google" id="ProtNLM"/>
    </source>
</evidence>
<comment type="caution">
    <text evidence="2">The sequence shown here is derived from an EMBL/GenBank/DDBJ whole genome shotgun (WGS) entry which is preliminary data.</text>
</comment>
<dbReference type="RefSeq" id="WP_399657643.1">
    <property type="nucleotide sequence ID" value="NZ_JBITYG010000017.1"/>
</dbReference>
<evidence type="ECO:0000313" key="2">
    <source>
        <dbReference type="EMBL" id="MFI9106250.1"/>
    </source>
</evidence>
<evidence type="ECO:0000313" key="3">
    <source>
        <dbReference type="Proteomes" id="UP001614394"/>
    </source>
</evidence>
<name>A0ABW8CIG5_9ACTN</name>
<evidence type="ECO:0000256" key="1">
    <source>
        <dbReference type="SAM" id="SignalP"/>
    </source>
</evidence>
<organism evidence="2 3">
    <name type="scientific">Streptomyces fildesensis</name>
    <dbReference type="NCBI Taxonomy" id="375757"/>
    <lineage>
        <taxon>Bacteria</taxon>
        <taxon>Bacillati</taxon>
        <taxon>Actinomycetota</taxon>
        <taxon>Actinomycetes</taxon>
        <taxon>Kitasatosporales</taxon>
        <taxon>Streptomycetaceae</taxon>
        <taxon>Streptomyces</taxon>
    </lineage>
</organism>
<feature type="signal peptide" evidence="1">
    <location>
        <begin position="1"/>
        <end position="26"/>
    </location>
</feature>
<accession>A0ABW8CIG5</accession>
<dbReference type="EMBL" id="JBITYG010000017">
    <property type="protein sequence ID" value="MFI9106250.1"/>
    <property type="molecule type" value="Genomic_DNA"/>
</dbReference>
<keyword evidence="3" id="KW-1185">Reference proteome</keyword>
<keyword evidence="1" id="KW-0732">Signal</keyword>
<proteinExistence type="predicted"/>
<dbReference type="Proteomes" id="UP001614394">
    <property type="component" value="Unassembled WGS sequence"/>
</dbReference>
<feature type="chain" id="PRO_5046638187" description="Secreted protein" evidence="1">
    <location>
        <begin position="27"/>
        <end position="350"/>
    </location>
</feature>
<sequence>MTLSRLGAGALVAGMTLLCGPTAAYATTPGGGDEQSGQSSGTNNNDEHTIAAKAGAVIYDRTKNGAGKSVGPVTPSTNWTPPVCWFAPDYDPKSFKALWTDRLSITGDKAWVASMYDHYEKGHPYTDWNLDKAGKGYWWTADFRDDGDKPMSDADRAAVSACFDTMDFWADTHERPKAPNAVNPKILSELAYAELRVPDTEISLNPDAKAPQTVNLATWAWLDKTAFHPVSVTASVPILGMTATTTATPVGVTLDPGTSDADVYPASGICPLGKDGSIGTPYTATAQGTPPCGVTYRHASGAGSPYHFKATVTWKISWTGTDNPQPVDLPDGTFGTTTDLTVREIQTVVR</sequence>
<reference evidence="2 3" key="1">
    <citation type="submission" date="2024-10" db="EMBL/GenBank/DDBJ databases">
        <title>The Natural Products Discovery Center: Release of the First 8490 Sequenced Strains for Exploring Actinobacteria Biosynthetic Diversity.</title>
        <authorList>
            <person name="Kalkreuter E."/>
            <person name="Kautsar S.A."/>
            <person name="Yang D."/>
            <person name="Bader C.D."/>
            <person name="Teijaro C.N."/>
            <person name="Fluegel L."/>
            <person name="Davis C.M."/>
            <person name="Simpson J.R."/>
            <person name="Lauterbach L."/>
            <person name="Steele A.D."/>
            <person name="Gui C."/>
            <person name="Meng S."/>
            <person name="Li G."/>
            <person name="Viehrig K."/>
            <person name="Ye F."/>
            <person name="Su P."/>
            <person name="Kiefer A.F."/>
            <person name="Nichols A."/>
            <person name="Cepeda A.J."/>
            <person name="Yan W."/>
            <person name="Fan B."/>
            <person name="Jiang Y."/>
            <person name="Adhikari A."/>
            <person name="Zheng C.-J."/>
            <person name="Schuster L."/>
            <person name="Cowan T.M."/>
            <person name="Smanski M.J."/>
            <person name="Chevrette M.G."/>
            <person name="De Carvalho L.P.S."/>
            <person name="Shen B."/>
        </authorList>
    </citation>
    <scope>NUCLEOTIDE SEQUENCE [LARGE SCALE GENOMIC DNA]</scope>
    <source>
        <strain evidence="2 3">NPDC053399</strain>
    </source>
</reference>
<protein>
    <recommendedName>
        <fullName evidence="4">Secreted protein</fullName>
    </recommendedName>
</protein>
<gene>
    <name evidence="2" type="ORF">ACIGXA_37675</name>
</gene>